<dbReference type="SUPFAM" id="SSF56796">
    <property type="entry name" value="Dehydroquinate synthase-like"/>
    <property type="match status" value="1"/>
</dbReference>
<dbReference type="Pfam" id="PF00465">
    <property type="entry name" value="Fe-ADH"/>
    <property type="match status" value="1"/>
</dbReference>
<dbReference type="PROSITE" id="PS00060">
    <property type="entry name" value="ADH_IRON_2"/>
    <property type="match status" value="1"/>
</dbReference>
<feature type="domain" description="Fe-containing alcohol dehydrogenase-like C-terminal" evidence="3">
    <location>
        <begin position="194"/>
        <end position="394"/>
    </location>
</feature>
<comment type="caution">
    <text evidence="4">The sequence shown here is derived from an EMBL/GenBank/DDBJ whole genome shotgun (WGS) entry which is preliminary data.</text>
</comment>
<evidence type="ECO:0000313" key="4">
    <source>
        <dbReference type="EMBL" id="OAO13038.1"/>
    </source>
</evidence>
<dbReference type="InterPro" id="IPR056798">
    <property type="entry name" value="ADH_Fe_C"/>
</dbReference>
<dbReference type="STRING" id="478820.A0A196S7M6"/>
<accession>A0A196S7M6</accession>
<dbReference type="GO" id="GO:0008106">
    <property type="term" value="F:alcohol dehydrogenase (NADP+) activity"/>
    <property type="evidence" value="ECO:0007669"/>
    <property type="project" value="TreeGrafter"/>
</dbReference>
<dbReference type="PANTHER" id="PTHR43633">
    <property type="entry name" value="ALCOHOL DEHYDROGENASE YQHD"/>
    <property type="match status" value="1"/>
</dbReference>
<dbReference type="GO" id="GO:0046872">
    <property type="term" value="F:metal ion binding"/>
    <property type="evidence" value="ECO:0007669"/>
    <property type="project" value="InterPro"/>
</dbReference>
<feature type="domain" description="Alcohol dehydrogenase iron-type/glycerol dehydrogenase GldA" evidence="2">
    <location>
        <begin position="14"/>
        <end position="183"/>
    </location>
</feature>
<dbReference type="InterPro" id="IPR018211">
    <property type="entry name" value="ADH_Fe_CS"/>
</dbReference>
<gene>
    <name evidence="4" type="ORF">AV274_5255</name>
</gene>
<proteinExistence type="predicted"/>
<dbReference type="AlphaFoldDB" id="A0A196S7M6"/>
<dbReference type="GO" id="GO:0005829">
    <property type="term" value="C:cytosol"/>
    <property type="evidence" value="ECO:0007669"/>
    <property type="project" value="TreeGrafter"/>
</dbReference>
<dbReference type="Proteomes" id="UP000078348">
    <property type="component" value="Unassembled WGS sequence"/>
</dbReference>
<dbReference type="FunFam" id="3.40.50.1970:FF:000003">
    <property type="entry name" value="Alcohol dehydrogenase, iron-containing"/>
    <property type="match status" value="1"/>
</dbReference>
<dbReference type="GO" id="GO:1990002">
    <property type="term" value="F:methylglyoxal reductase (NADPH) (acetol producing) activity"/>
    <property type="evidence" value="ECO:0007669"/>
    <property type="project" value="TreeGrafter"/>
</dbReference>
<evidence type="ECO:0000259" key="3">
    <source>
        <dbReference type="Pfam" id="PF25137"/>
    </source>
</evidence>
<evidence type="ECO:0000259" key="2">
    <source>
        <dbReference type="Pfam" id="PF00465"/>
    </source>
</evidence>
<evidence type="ECO:0000256" key="1">
    <source>
        <dbReference type="ARBA" id="ARBA00023002"/>
    </source>
</evidence>
<dbReference type="InterPro" id="IPR044731">
    <property type="entry name" value="BDH-like"/>
</dbReference>
<evidence type="ECO:0000313" key="5">
    <source>
        <dbReference type="Proteomes" id="UP000078348"/>
    </source>
</evidence>
<protein>
    <submittedName>
        <fullName evidence="4">Alcohol dehydrogenase</fullName>
    </submittedName>
</protein>
<dbReference type="OrthoDB" id="339764at2759"/>
<organism evidence="4 5">
    <name type="scientific">Blastocystis sp. subtype 1 (strain ATCC 50177 / NandII)</name>
    <dbReference type="NCBI Taxonomy" id="478820"/>
    <lineage>
        <taxon>Eukaryota</taxon>
        <taxon>Sar</taxon>
        <taxon>Stramenopiles</taxon>
        <taxon>Bigyra</taxon>
        <taxon>Opalozoa</taxon>
        <taxon>Opalinata</taxon>
        <taxon>Blastocystidae</taxon>
        <taxon>Blastocystis</taxon>
    </lineage>
</organism>
<dbReference type="EMBL" id="LXWW01000472">
    <property type="protein sequence ID" value="OAO13038.1"/>
    <property type="molecule type" value="Genomic_DNA"/>
</dbReference>
<dbReference type="InterPro" id="IPR001670">
    <property type="entry name" value="ADH_Fe/GldA"/>
</dbReference>
<dbReference type="Pfam" id="PF25137">
    <property type="entry name" value="ADH_Fe_C"/>
    <property type="match status" value="1"/>
</dbReference>
<dbReference type="Gene3D" id="3.40.50.1970">
    <property type="match status" value="1"/>
</dbReference>
<dbReference type="Gene3D" id="1.20.1090.10">
    <property type="entry name" value="Dehydroquinate synthase-like - alpha domain"/>
    <property type="match status" value="1"/>
</dbReference>
<sequence length="395" mass="43518">MLSAMKNFNYANITRIVFGKGQIAKLPSLIPSGKKVLLTYGGGSIKRNGVYNQVMDALKGYSVTEFSGIEANPDFDTVVKAVDIVKKLGIDDTFLLAVGGGSVSDGTKFIAAASKYSKTSDPWDMVTSGGKGIESAVPMGCIMTLPATGSESNNGAVLSRRALHAKCAFNSQFLFPQFAILDPETTLSLPTRQTANGVVDSFVHVCEQYLTVCMHADVQDRYSEALLNVLIDNGKLVMANPCSYQARSNIMWAATQALNKWICQGVIQDWSTHMIGHELTAYLGMDHARTLACIQPRVLRYQFDAKMMKLAQMGNRVFGIPKGIIPQMAMETVDRIEQFYEETMGVPTHISQYKVPQDRAWIEEVVKKFTDKKVVLGENKRITPEVVGRLIEDSY</sequence>
<name>A0A196S7M6_BLAHN</name>
<dbReference type="CDD" id="cd08187">
    <property type="entry name" value="BDH"/>
    <property type="match status" value="1"/>
</dbReference>
<reference evidence="4 5" key="1">
    <citation type="submission" date="2016-05" db="EMBL/GenBank/DDBJ databases">
        <title>Nuclear genome of Blastocystis sp. subtype 1 NandII.</title>
        <authorList>
            <person name="Gentekaki E."/>
            <person name="Curtis B."/>
            <person name="Stairs C."/>
            <person name="Eme L."/>
            <person name="Herman E."/>
            <person name="Klimes V."/>
            <person name="Arias M.C."/>
            <person name="Elias M."/>
            <person name="Hilliou F."/>
            <person name="Klute M."/>
            <person name="Malik S.-B."/>
            <person name="Pightling A."/>
            <person name="Rachubinski R."/>
            <person name="Salas D."/>
            <person name="Schlacht A."/>
            <person name="Suga H."/>
            <person name="Archibald J."/>
            <person name="Ball S.G."/>
            <person name="Clark G."/>
            <person name="Dacks J."/>
            <person name="Van Der Giezen M."/>
            <person name="Tsaousis A."/>
            <person name="Roger A."/>
        </authorList>
    </citation>
    <scope>NUCLEOTIDE SEQUENCE [LARGE SCALE GENOMIC DNA]</scope>
    <source>
        <strain evidence="5">ATCC 50177 / NandII</strain>
    </source>
</reference>
<dbReference type="PANTHER" id="PTHR43633:SF1">
    <property type="entry name" value="ALCOHOL DEHYDROGENASE YQHD"/>
    <property type="match status" value="1"/>
</dbReference>
<keyword evidence="1" id="KW-0560">Oxidoreductase</keyword>
<keyword evidence="5" id="KW-1185">Reference proteome</keyword>
<dbReference type="GO" id="GO:1990362">
    <property type="term" value="F:butanol dehydrogenase (NAD+) activity"/>
    <property type="evidence" value="ECO:0007669"/>
    <property type="project" value="InterPro"/>
</dbReference>